<reference evidence="3" key="2">
    <citation type="submission" date="2021-08" db="EMBL/GenBank/DDBJ databases">
        <authorList>
            <person name="Eriksson T."/>
        </authorList>
    </citation>
    <scope>NUCLEOTIDE SEQUENCE</scope>
    <source>
        <strain evidence="3">Stoneville</strain>
        <tissue evidence="3">Whole head</tissue>
    </source>
</reference>
<name>A0A8J6LBU4_TENMO</name>
<protein>
    <submittedName>
        <fullName evidence="3">Uncharacterized protein</fullName>
    </submittedName>
</protein>
<dbReference type="Proteomes" id="UP000719412">
    <property type="component" value="Unassembled WGS sequence"/>
</dbReference>
<evidence type="ECO:0000256" key="2">
    <source>
        <dbReference type="SAM" id="SignalP"/>
    </source>
</evidence>
<feature type="signal peptide" evidence="2">
    <location>
        <begin position="1"/>
        <end position="22"/>
    </location>
</feature>
<organism evidence="3 4">
    <name type="scientific">Tenebrio molitor</name>
    <name type="common">Yellow mealworm beetle</name>
    <dbReference type="NCBI Taxonomy" id="7067"/>
    <lineage>
        <taxon>Eukaryota</taxon>
        <taxon>Metazoa</taxon>
        <taxon>Ecdysozoa</taxon>
        <taxon>Arthropoda</taxon>
        <taxon>Hexapoda</taxon>
        <taxon>Insecta</taxon>
        <taxon>Pterygota</taxon>
        <taxon>Neoptera</taxon>
        <taxon>Endopterygota</taxon>
        <taxon>Coleoptera</taxon>
        <taxon>Polyphaga</taxon>
        <taxon>Cucujiformia</taxon>
        <taxon>Tenebrionidae</taxon>
        <taxon>Tenebrio</taxon>
    </lineage>
</organism>
<comment type="caution">
    <text evidence="3">The sequence shown here is derived from an EMBL/GenBank/DDBJ whole genome shotgun (WGS) entry which is preliminary data.</text>
</comment>
<accession>A0A8J6LBU4</accession>
<keyword evidence="1" id="KW-0812">Transmembrane</keyword>
<feature type="chain" id="PRO_5035282014" evidence="2">
    <location>
        <begin position="23"/>
        <end position="148"/>
    </location>
</feature>
<evidence type="ECO:0000313" key="3">
    <source>
        <dbReference type="EMBL" id="KAH0814807.1"/>
    </source>
</evidence>
<keyword evidence="2" id="KW-0732">Signal</keyword>
<dbReference type="Gene3D" id="2.10.25.10">
    <property type="entry name" value="Laminin"/>
    <property type="match status" value="1"/>
</dbReference>
<keyword evidence="1" id="KW-1133">Transmembrane helix</keyword>
<sequence length="148" mass="16967">MYRLKVHKGIFCFILLFNQVIGKSCDPSDLVRPQCPQTQLCVETTATCQCQPGFKAHNDTFCVEVNPRNSRMPTPNTSSLVASHNSGAIVAGILIPLFLILFVIYAVYVSRKYKLVSWFRRKIHQRNNNYDEFMIGQEQDLEDDPPLR</sequence>
<dbReference type="EMBL" id="JABDTM020023902">
    <property type="protein sequence ID" value="KAH0814807.1"/>
    <property type="molecule type" value="Genomic_DNA"/>
</dbReference>
<gene>
    <name evidence="3" type="ORF">GEV33_007984</name>
</gene>
<keyword evidence="4" id="KW-1185">Reference proteome</keyword>
<evidence type="ECO:0000256" key="1">
    <source>
        <dbReference type="SAM" id="Phobius"/>
    </source>
</evidence>
<feature type="transmembrane region" description="Helical" evidence="1">
    <location>
        <begin position="88"/>
        <end position="110"/>
    </location>
</feature>
<reference evidence="3" key="1">
    <citation type="journal article" date="2020" name="J Insects Food Feed">
        <title>The yellow mealworm (Tenebrio molitor) genome: a resource for the emerging insects as food and feed industry.</title>
        <authorList>
            <person name="Eriksson T."/>
            <person name="Andere A."/>
            <person name="Kelstrup H."/>
            <person name="Emery V."/>
            <person name="Picard C."/>
        </authorList>
    </citation>
    <scope>NUCLEOTIDE SEQUENCE</scope>
    <source>
        <strain evidence="3">Stoneville</strain>
        <tissue evidence="3">Whole head</tissue>
    </source>
</reference>
<evidence type="ECO:0000313" key="4">
    <source>
        <dbReference type="Proteomes" id="UP000719412"/>
    </source>
</evidence>
<dbReference type="AlphaFoldDB" id="A0A8J6LBU4"/>
<keyword evidence="1" id="KW-0472">Membrane</keyword>
<proteinExistence type="predicted"/>